<sequence length="57" mass="6299">MTSSMMGQKFLPLTQMIGSNDINDGAEFLPLTQMIGSNDINDDRGRIPPTDTNDRVQ</sequence>
<evidence type="ECO:0000313" key="3">
    <source>
        <dbReference type="Proteomes" id="UP001162483"/>
    </source>
</evidence>
<dbReference type="EMBL" id="CATNWA010007977">
    <property type="protein sequence ID" value="CAI9555207.1"/>
    <property type="molecule type" value="Genomic_DNA"/>
</dbReference>
<feature type="compositionally biased region" description="Basic and acidic residues" evidence="1">
    <location>
        <begin position="41"/>
        <end position="57"/>
    </location>
</feature>
<gene>
    <name evidence="2" type="ORF">SPARVUS_LOCUS4348325</name>
</gene>
<protein>
    <submittedName>
        <fullName evidence="2">Uncharacterized protein</fullName>
    </submittedName>
</protein>
<dbReference type="Proteomes" id="UP001162483">
    <property type="component" value="Unassembled WGS sequence"/>
</dbReference>
<evidence type="ECO:0000256" key="1">
    <source>
        <dbReference type="SAM" id="MobiDB-lite"/>
    </source>
</evidence>
<organism evidence="2 3">
    <name type="scientific">Staurois parvus</name>
    <dbReference type="NCBI Taxonomy" id="386267"/>
    <lineage>
        <taxon>Eukaryota</taxon>
        <taxon>Metazoa</taxon>
        <taxon>Chordata</taxon>
        <taxon>Craniata</taxon>
        <taxon>Vertebrata</taxon>
        <taxon>Euteleostomi</taxon>
        <taxon>Amphibia</taxon>
        <taxon>Batrachia</taxon>
        <taxon>Anura</taxon>
        <taxon>Neobatrachia</taxon>
        <taxon>Ranoidea</taxon>
        <taxon>Ranidae</taxon>
        <taxon>Staurois</taxon>
    </lineage>
</organism>
<accession>A0ABN9C5B8</accession>
<name>A0ABN9C5B8_9NEOB</name>
<evidence type="ECO:0000313" key="2">
    <source>
        <dbReference type="EMBL" id="CAI9555207.1"/>
    </source>
</evidence>
<keyword evidence="3" id="KW-1185">Reference proteome</keyword>
<proteinExistence type="predicted"/>
<reference evidence="2" key="1">
    <citation type="submission" date="2023-05" db="EMBL/GenBank/DDBJ databases">
        <authorList>
            <person name="Stuckert A."/>
        </authorList>
    </citation>
    <scope>NUCLEOTIDE SEQUENCE</scope>
</reference>
<feature type="region of interest" description="Disordered" evidence="1">
    <location>
        <begin position="36"/>
        <end position="57"/>
    </location>
</feature>
<comment type="caution">
    <text evidence="2">The sequence shown here is derived from an EMBL/GenBank/DDBJ whole genome shotgun (WGS) entry which is preliminary data.</text>
</comment>